<proteinExistence type="predicted"/>
<organism evidence="1 2">
    <name type="scientific">Paenibacillus septentrionalis</name>
    <dbReference type="NCBI Taxonomy" id="429342"/>
    <lineage>
        <taxon>Bacteria</taxon>
        <taxon>Bacillati</taxon>
        <taxon>Bacillota</taxon>
        <taxon>Bacilli</taxon>
        <taxon>Bacillales</taxon>
        <taxon>Paenibacillaceae</taxon>
        <taxon>Paenibacillus</taxon>
    </lineage>
</organism>
<evidence type="ECO:0000313" key="2">
    <source>
        <dbReference type="Proteomes" id="UP001596233"/>
    </source>
</evidence>
<gene>
    <name evidence="1" type="ORF">ACFP56_00100</name>
</gene>
<dbReference type="Proteomes" id="UP001596233">
    <property type="component" value="Unassembled WGS sequence"/>
</dbReference>
<name>A0ABW1UZF9_9BACL</name>
<dbReference type="EMBL" id="JBHSTE010000001">
    <property type="protein sequence ID" value="MFC6331006.1"/>
    <property type="molecule type" value="Genomic_DNA"/>
</dbReference>
<accession>A0ABW1UZF9</accession>
<sequence length="493" mass="58543">MIVWRRDWINDFETPWSVFEKVCYANHVGRTDILKKLGDAEVKGIKSLVGDKRRELIKLSSFNPQQLEDILNYDLIGHNKKIISKLLLPINNFIERDVIWFPIKLQWCEQCIQFGYHSWLHQFALIHYCPSHQTKLLDSCPSCQNDIPFLLSDKRLGEPFTCTCGYRLANFEGRGWTDWKNSIELVDNSVINWLEQDVINDEQNTYLIFNTAAASVHLLNLAPIIYSKFRREETIDYQLYAKSNEYQYNIYKENEHCFRNIDRYIKSKILYKHRECVRILQELKKEEGENFPPICPFAYAYVFWKHTLLKNDRFYIEGRKEDSIKLRQYSGLKFVTGLIQDHIIDILNKISISNYFNKNLVHWTINRFTTEFCLNYFYQWLNIAKKHSEAITTPSWTEVLKMVENSLPKSLYKIQLDGSVNLTVELFALPNIIIIENLENVKCKLRTKHVRKSYRNMKSITPMMAAMRIFDNPSKENKLQRDYVEAYVSRLTI</sequence>
<reference evidence="2" key="1">
    <citation type="journal article" date="2019" name="Int. J. Syst. Evol. Microbiol.">
        <title>The Global Catalogue of Microorganisms (GCM) 10K type strain sequencing project: providing services to taxonomists for standard genome sequencing and annotation.</title>
        <authorList>
            <consortium name="The Broad Institute Genomics Platform"/>
            <consortium name="The Broad Institute Genome Sequencing Center for Infectious Disease"/>
            <person name="Wu L."/>
            <person name="Ma J."/>
        </authorList>
    </citation>
    <scope>NUCLEOTIDE SEQUENCE [LARGE SCALE GENOMIC DNA]</scope>
    <source>
        <strain evidence="2">PCU 280</strain>
    </source>
</reference>
<evidence type="ECO:0008006" key="3">
    <source>
        <dbReference type="Google" id="ProtNLM"/>
    </source>
</evidence>
<keyword evidence="2" id="KW-1185">Reference proteome</keyword>
<protein>
    <recommendedName>
        <fullName evidence="3">TniQ family protein</fullName>
    </recommendedName>
</protein>
<dbReference type="RefSeq" id="WP_379229771.1">
    <property type="nucleotide sequence ID" value="NZ_JBHSTE010000001.1"/>
</dbReference>
<comment type="caution">
    <text evidence="1">The sequence shown here is derived from an EMBL/GenBank/DDBJ whole genome shotgun (WGS) entry which is preliminary data.</text>
</comment>
<evidence type="ECO:0000313" key="1">
    <source>
        <dbReference type="EMBL" id="MFC6331006.1"/>
    </source>
</evidence>